<proteinExistence type="predicted"/>
<protein>
    <submittedName>
        <fullName evidence="2">Uncharacterized protein</fullName>
    </submittedName>
</protein>
<name>A0ABR0TJS4_AURPU</name>
<comment type="caution">
    <text evidence="2">The sequence shown here is derived from an EMBL/GenBank/DDBJ whole genome shotgun (WGS) entry which is preliminary data.</text>
</comment>
<evidence type="ECO:0000256" key="1">
    <source>
        <dbReference type="SAM" id="MobiDB-lite"/>
    </source>
</evidence>
<organism evidence="2 3">
    <name type="scientific">Aureobasidium pullulans</name>
    <name type="common">Black yeast</name>
    <name type="synonym">Pullularia pullulans</name>
    <dbReference type="NCBI Taxonomy" id="5580"/>
    <lineage>
        <taxon>Eukaryota</taxon>
        <taxon>Fungi</taxon>
        <taxon>Dikarya</taxon>
        <taxon>Ascomycota</taxon>
        <taxon>Pezizomycotina</taxon>
        <taxon>Dothideomycetes</taxon>
        <taxon>Dothideomycetidae</taxon>
        <taxon>Dothideales</taxon>
        <taxon>Saccotheciaceae</taxon>
        <taxon>Aureobasidium</taxon>
    </lineage>
</organism>
<reference evidence="2 3" key="1">
    <citation type="submission" date="2023-11" db="EMBL/GenBank/DDBJ databases">
        <title>Draft genome sequence and annotation of the polyextremotolerant black yeast-like fungus Aureobasidium pullulans NRRL 62042.</title>
        <authorList>
            <person name="Dielentheis-Frenken M.R.E."/>
            <person name="Wibberg D."/>
            <person name="Blank L.M."/>
            <person name="Tiso T."/>
        </authorList>
    </citation>
    <scope>NUCLEOTIDE SEQUENCE [LARGE SCALE GENOMIC DNA]</scope>
    <source>
        <strain evidence="2 3">NRRL 62042</strain>
    </source>
</reference>
<gene>
    <name evidence="2" type="ORF">QM012_008576</name>
</gene>
<keyword evidence="3" id="KW-1185">Reference proteome</keyword>
<evidence type="ECO:0000313" key="2">
    <source>
        <dbReference type="EMBL" id="KAK6004714.1"/>
    </source>
</evidence>
<sequence length="271" mass="29952">MAARGDPAKDISFLLAVAHNVTITSEFADGAIANWPTDLCPAPADGEQLGRGLQEIWQKWCGDDLACTPITVKKKNLDGTSSSKAIIIDDNSDDEIEKTTTPALPHKFRIPPAAGIVTPVSVDKWTTLFAKPAERDYEASSSAIARACSATEDNVTYPTPQSINKKKVIKACNTKAKKRPAIDSDLEPGDDDDDDDDDDDNMPIGPPTIASIRKRRSKIIYTDTPKYQICDTGDDEDYEYEQFEDDERLDERFASSCPVLETHPKRKRVKF</sequence>
<evidence type="ECO:0000313" key="3">
    <source>
        <dbReference type="Proteomes" id="UP001341245"/>
    </source>
</evidence>
<feature type="region of interest" description="Disordered" evidence="1">
    <location>
        <begin position="179"/>
        <end position="210"/>
    </location>
</feature>
<feature type="compositionally biased region" description="Acidic residues" evidence="1">
    <location>
        <begin position="184"/>
        <end position="201"/>
    </location>
</feature>
<dbReference type="EMBL" id="JASGXD010000007">
    <property type="protein sequence ID" value="KAK6004714.1"/>
    <property type="molecule type" value="Genomic_DNA"/>
</dbReference>
<dbReference type="Proteomes" id="UP001341245">
    <property type="component" value="Unassembled WGS sequence"/>
</dbReference>
<accession>A0ABR0TJS4</accession>